<proteinExistence type="predicted"/>
<reference evidence="1 2" key="1">
    <citation type="journal article" date="2014" name="Curr. Biol.">
        <title>The genome of the clonal raider ant Cerapachys biroi.</title>
        <authorList>
            <person name="Oxley P.R."/>
            <person name="Ji L."/>
            <person name="Fetter-Pruneda I."/>
            <person name="McKenzie S.K."/>
            <person name="Li C."/>
            <person name="Hu H."/>
            <person name="Zhang G."/>
            <person name="Kronauer D.J."/>
        </authorList>
    </citation>
    <scope>NUCLEOTIDE SEQUENCE [LARGE SCALE GENOMIC DNA]</scope>
</reference>
<dbReference type="EMBL" id="KK107151">
    <property type="protein sequence ID" value="EZA57345.1"/>
    <property type="molecule type" value="Genomic_DNA"/>
</dbReference>
<gene>
    <name evidence="1" type="ORF">X777_02596</name>
</gene>
<accession>A0A026WMT8</accession>
<organism evidence="1 2">
    <name type="scientific">Ooceraea biroi</name>
    <name type="common">Clonal raider ant</name>
    <name type="synonym">Cerapachys biroi</name>
    <dbReference type="NCBI Taxonomy" id="2015173"/>
    <lineage>
        <taxon>Eukaryota</taxon>
        <taxon>Metazoa</taxon>
        <taxon>Ecdysozoa</taxon>
        <taxon>Arthropoda</taxon>
        <taxon>Hexapoda</taxon>
        <taxon>Insecta</taxon>
        <taxon>Pterygota</taxon>
        <taxon>Neoptera</taxon>
        <taxon>Endopterygota</taxon>
        <taxon>Hymenoptera</taxon>
        <taxon>Apocrita</taxon>
        <taxon>Aculeata</taxon>
        <taxon>Formicoidea</taxon>
        <taxon>Formicidae</taxon>
        <taxon>Dorylinae</taxon>
        <taxon>Ooceraea</taxon>
    </lineage>
</organism>
<keyword evidence="2" id="KW-1185">Reference proteome</keyword>
<sequence length="51" mass="6047">MSTRVMATITDTGFRTIKDIGQRMVDLLVTYYTYMDSVRQTFSRRLKGFQF</sequence>
<protein>
    <submittedName>
        <fullName evidence="1">Uncharacterized protein</fullName>
    </submittedName>
</protein>
<dbReference type="Proteomes" id="UP000053097">
    <property type="component" value="Unassembled WGS sequence"/>
</dbReference>
<evidence type="ECO:0000313" key="2">
    <source>
        <dbReference type="Proteomes" id="UP000053097"/>
    </source>
</evidence>
<evidence type="ECO:0000313" key="1">
    <source>
        <dbReference type="EMBL" id="EZA57345.1"/>
    </source>
</evidence>
<name>A0A026WMT8_OOCBI</name>
<dbReference type="AlphaFoldDB" id="A0A026WMT8"/>